<dbReference type="InterPro" id="IPR051918">
    <property type="entry name" value="STPP_CPPED1"/>
</dbReference>
<dbReference type="GO" id="GO:0016787">
    <property type="term" value="F:hydrolase activity"/>
    <property type="evidence" value="ECO:0007669"/>
    <property type="project" value="InterPro"/>
</dbReference>
<dbReference type="PANTHER" id="PTHR43143">
    <property type="entry name" value="METALLOPHOSPHOESTERASE, CALCINEURIN SUPERFAMILY"/>
    <property type="match status" value="1"/>
</dbReference>
<dbReference type="Pfam" id="PF00149">
    <property type="entry name" value="Metallophos"/>
    <property type="match status" value="1"/>
</dbReference>
<protein>
    <submittedName>
        <fullName evidence="2">3',5'-cyclic AMP phosphodiesterase CpdA</fullName>
    </submittedName>
</protein>
<dbReference type="InterPro" id="IPR029052">
    <property type="entry name" value="Metallo-depent_PP-like"/>
</dbReference>
<gene>
    <name evidence="2" type="ORF">SAMN05660330_02421</name>
</gene>
<dbReference type="EMBL" id="FNJI01000016">
    <property type="protein sequence ID" value="SDP32831.1"/>
    <property type="molecule type" value="Genomic_DNA"/>
</dbReference>
<proteinExistence type="predicted"/>
<evidence type="ECO:0000259" key="1">
    <source>
        <dbReference type="Pfam" id="PF00149"/>
    </source>
</evidence>
<dbReference type="PANTHER" id="PTHR43143:SF1">
    <property type="entry name" value="SERINE_THREONINE-PROTEIN PHOSPHATASE CPPED1"/>
    <property type="match status" value="1"/>
</dbReference>
<dbReference type="Proteomes" id="UP000199073">
    <property type="component" value="Unassembled WGS sequence"/>
</dbReference>
<dbReference type="STRING" id="91360.SAMN05660330_02421"/>
<dbReference type="InterPro" id="IPR004843">
    <property type="entry name" value="Calcineurin-like_PHP"/>
</dbReference>
<dbReference type="Gene3D" id="3.60.21.10">
    <property type="match status" value="1"/>
</dbReference>
<dbReference type="AlphaFoldDB" id="A0A1H0RTF8"/>
<sequence>MVAQGCTNCPHPVEQELAPLTKRIKIGVIGDPHVDIRGEDGWRLGASSVSGLTTTVAVLNEKEPDLVLVPGDLLADGEQENLDRAKAVLDRLHCPYLVVSGNHDYIPADRSRLRRGFNYLSSAEFVGAFTGHGYDDTGKLYWSQKMSAAGLRVIGLDGCLREEKIGWGGVLPQQQLAFLAHELQQATRRCIVMVHHSLLHWGDDGNSQKGRWYSLDNSADVRRILEKYRHKVAMVISGHRHIGLRFQCRNGVPYFVVPSINTYPLRYVMLTLDAEGIGWRTFPVSVAEGCHEKARLGLLASSSFAGLDEQQKKKLLLFYENSAQRTGFHPW</sequence>
<keyword evidence="3" id="KW-1185">Reference proteome</keyword>
<reference evidence="2 3" key="1">
    <citation type="submission" date="2016-10" db="EMBL/GenBank/DDBJ databases">
        <authorList>
            <person name="de Groot N.N."/>
        </authorList>
    </citation>
    <scope>NUCLEOTIDE SEQUENCE [LARGE SCALE GENOMIC DNA]</scope>
    <source>
        <strain evidence="2 3">DSM 12130</strain>
    </source>
</reference>
<dbReference type="SUPFAM" id="SSF56300">
    <property type="entry name" value="Metallo-dependent phosphatases"/>
    <property type="match status" value="1"/>
</dbReference>
<organism evidence="2 3">
    <name type="scientific">Desulforhopalus singaporensis</name>
    <dbReference type="NCBI Taxonomy" id="91360"/>
    <lineage>
        <taxon>Bacteria</taxon>
        <taxon>Pseudomonadati</taxon>
        <taxon>Thermodesulfobacteriota</taxon>
        <taxon>Desulfobulbia</taxon>
        <taxon>Desulfobulbales</taxon>
        <taxon>Desulfocapsaceae</taxon>
        <taxon>Desulforhopalus</taxon>
    </lineage>
</organism>
<evidence type="ECO:0000313" key="3">
    <source>
        <dbReference type="Proteomes" id="UP000199073"/>
    </source>
</evidence>
<evidence type="ECO:0000313" key="2">
    <source>
        <dbReference type="EMBL" id="SDP32831.1"/>
    </source>
</evidence>
<feature type="domain" description="Calcineurin-like phosphoesterase" evidence="1">
    <location>
        <begin position="24"/>
        <end position="242"/>
    </location>
</feature>
<name>A0A1H0RTF8_9BACT</name>
<accession>A0A1H0RTF8</accession>